<comment type="caution">
    <text evidence="1">The sequence shown here is derived from an EMBL/GenBank/DDBJ whole genome shotgun (WGS) entry which is preliminary data.</text>
</comment>
<reference evidence="1 2" key="1">
    <citation type="journal article" date="2011" name="J. Bacteriol.">
        <title>Genome sequence of Methyloversatilis universalis FAM5T, a methylotrophic representative of the order Rhodocyclales.</title>
        <authorList>
            <person name="Kittichotirat W."/>
            <person name="Good N.M."/>
            <person name="Hall R."/>
            <person name="Bringel F."/>
            <person name="Lajus A."/>
            <person name="Medigue C."/>
            <person name="Smalley N.E."/>
            <person name="Beck D."/>
            <person name="Bumgarner R."/>
            <person name="Vuilleumier S."/>
            <person name="Kalyuzhnaya M.G."/>
        </authorList>
    </citation>
    <scope>NUCLEOTIDE SEQUENCE [LARGE SCALE GENOMIC DNA]</scope>
    <source>
        <strain evidence="2">ATCC BAA-1314 / JCM 13912 / FAM5</strain>
    </source>
</reference>
<evidence type="ECO:0000313" key="1">
    <source>
        <dbReference type="EMBL" id="EGK71939.1"/>
    </source>
</evidence>
<accession>F5RBS2</accession>
<dbReference type="AlphaFoldDB" id="F5RBS2"/>
<organism evidence="1 2">
    <name type="scientific">Methyloversatilis universalis (strain ATCC BAA-1314 / DSM 25237 / JCM 13912 / CCUG 52030 / FAM5)</name>
    <dbReference type="NCBI Taxonomy" id="1000565"/>
    <lineage>
        <taxon>Bacteria</taxon>
        <taxon>Pseudomonadati</taxon>
        <taxon>Pseudomonadota</taxon>
        <taxon>Betaproteobacteria</taxon>
        <taxon>Nitrosomonadales</taxon>
        <taxon>Sterolibacteriaceae</taxon>
        <taxon>Methyloversatilis</taxon>
    </lineage>
</organism>
<dbReference type="RefSeq" id="WP_008060749.1">
    <property type="nucleotide sequence ID" value="NZ_AFHG01000044.1"/>
</dbReference>
<gene>
    <name evidence="1" type="ORF">METUNv1_01717</name>
</gene>
<evidence type="ECO:0000313" key="2">
    <source>
        <dbReference type="Proteomes" id="UP000005019"/>
    </source>
</evidence>
<proteinExistence type="predicted"/>
<keyword evidence="2" id="KW-1185">Reference proteome</keyword>
<dbReference type="EMBL" id="AFHG01000044">
    <property type="protein sequence ID" value="EGK71939.1"/>
    <property type="molecule type" value="Genomic_DNA"/>
</dbReference>
<protein>
    <submittedName>
        <fullName evidence="1">Uncharacterized protein</fullName>
    </submittedName>
</protein>
<name>F5RBS2_METUF</name>
<dbReference type="STRING" id="1000565.METUNv1_01717"/>
<dbReference type="Proteomes" id="UP000005019">
    <property type="component" value="Unassembled WGS sequence"/>
</dbReference>
<sequence>MDSRDQAEMQIAAEVRQQIESTGQYNQRDGSLEYHGADCEYFTRHTLAVMAAGGCPSTTMTLLRDLRDELIDQITRAEIKARADDLAAKIAEERAAELARLAELARYGVAA</sequence>